<dbReference type="InterPro" id="IPR001599">
    <property type="entry name" value="Macroglobln_a2"/>
</dbReference>
<dbReference type="eggNOG" id="COG0457">
    <property type="taxonomic scope" value="Bacteria"/>
</dbReference>
<dbReference type="InterPro" id="IPR002890">
    <property type="entry name" value="MG2"/>
</dbReference>
<accession>B8FAI6</accession>
<dbReference type="CDD" id="cd02891">
    <property type="entry name" value="A2M_like"/>
    <property type="match status" value="1"/>
</dbReference>
<evidence type="ECO:0000313" key="6">
    <source>
        <dbReference type="Proteomes" id="UP000000739"/>
    </source>
</evidence>
<dbReference type="InterPro" id="IPR041555">
    <property type="entry name" value="MG3"/>
</dbReference>
<sequence>MQIRPFLIVVLILLLVAPTAFCQSVDNGSPFQQAEKQRREGNFKDALDLYEQVIGNPNSDPDQTASSLTNAVVCMQRLGRLKEADGLIEKAVELHQDQWRVLYRAAETYFSMDHNGCRISGKFERGPHRGGCEYLHSQERDRVRALQLMKQALDILPDDVDKSDASNLCFRFADMVQGYGGLNEAWRFQYATGLEVLPDYEEVYWRHYGYENNRTPVDSDGNPIFYSIPESFEKAANDGERYRWLLDHAITLNPKAKNQALWEYARFLHEQFGVETLTRASLLAGAMEGGMEKDGPFSVHTLPENETIASLASGVKRFTLPREHNYIAIYKQIEKNGGSYAQNALESLAQIFENRRQYPKAVKYRKDLIKRFPNSKKEQDKKLMQLTGALGEFESCAPQPAGREAEVGFTFRNGKMVHFKAVEVDEKKLVKDVKAYIRDAKKGIPDFDNISVSNVAYRILTEKQTQYLGKTAAEWDLSLEPNKDHFDKRVSVKTPLKKAGGYLLTSQMENGNASSIIVRIEDTAIVKKNMDGRDLYFVSDAATGEPLAGMRVSFFWFIFTGSDKKFKFGEVVKTTDRNGMASIEDRQERGTYGLIVTAENADGRFAHFEDYGSWWSRTHFDNLDQTRAFGITDRPVYRPGQTVHYKFWVRQARYDLGEKSTFAGRAMEVKGNDPRGTDIINETMVADEYGGVEGEYTLPDEAPLGRYYVHLGSHGSISFRVEEYKKPEFEVKVEAPKEPIALGETIPVEVKADYYFGAPVQEAKVTYKVLRSEYNQGWFPWGAWDWLYGAGYWWFGYDYDWYPGWTKWGCNRPRWSWWWSGSRMPPEVVAEGQGLTDENGVLKLPIDTALAKELRGDTDHRYEITVEVTDQSRRTIVGKGSVIAARNPFKVYAWVNKGHYQVGDVVKADFSAQTPDGKPVSGQGKAVLYKVTRKNGEPSEKAVKEWDLKVGNDGRAELKLDASKAGQYRISLSVTDAKGRTIEGGYVFCVMGDKDTGKNFVFDHLELVPDLREYAPGDKVRLRINTRAKGSTVLLFVRPENGVYPEPKILRINGNSTVQEIEVYKKDMPNFFVEALTVHDGKVYSETRQIVVPPENRVCNVEVLPSSEKYKPGEKAKIDLRLTGMDGEPFKGSTVLTVYDKAVEYISGGSNVQDIRDYFWKWVRSHFPRTSNNVSANEYQVTPLGSVSMEPIGVFGSIPAPGEKLVLFRKATKSKSNVLRSARIGETDIIPVSYAAAPQLEAMADEAAAGAGASEEAVHVRTEFADTAFWAGSLETDEKGHAQVEFDMPENLTAWKIKVWAMGHGTRVGQGEAEVVTSKDLLLRLQAPRFFVQGDEVVLSANIHNYLDDRVSVRAVLEVEGDCLELERGANKILPLDPNSEKRVDWRVKVVKEGEAIVRMKAISARESDAMEMRFPVYVHGMEKTETFSGVIRPDQNSGAFTIDVPQARRPEASRLEVRYSPTLAGAMIDALPYLANYPYGCTEQTLNRFLPTAITLNLLETKGVDLKALKDKHTNLNAQEMGDPAERAAQWKQWDENPVYDPAKVRDMVREGVDKLASMQNSDGGWGWFSGRGERSYPHTTATVVRGLRKARVAGAEVSDIVRLKGLLWLDRYEEEQLTKLNNAASKTKPYKTYADNTDAYIFMILAQAGRGNQAMKDYLMRDKTRLSVYGLTLLGAGLQAMEEREDLARVMKNISQYLVCDDENQTCYLEMGSGGYWWYWYGDQMEANAWYLKLLAATGFARDNDLQNQAAGLVKYILNNRKHGARWKSTRDTALCIEALADYLKASGEDAPDMKIAVYVDGVLKKEVAVNQSNLLDFDNVLVLEGDEISSGKHEIRVERKGKGPVYFNAWMSNFTLEDDIKAAGLEIKVNRKVYLLKPVDKTIKDAGAHGQVLDRKVEKYERVELSNLDMLQSGDLVEVELTVQSKNDYEYLVFEDYKPAGFEPVEVRSGYTGAGMGAYVEYRDERVAFFCRSVLRGTHNLSYRMRAEIPGRFSALPAKAHAMYAPELKANSGEIKLQVAD</sequence>
<dbReference type="KEGG" id="dal:Dalk_1584"/>
<dbReference type="RefSeq" id="WP_012610716.1">
    <property type="nucleotide sequence ID" value="NC_011768.1"/>
</dbReference>
<dbReference type="InterPro" id="IPR047565">
    <property type="entry name" value="Alpha-macroglob_thiol-ester_cl"/>
</dbReference>
<keyword evidence="2" id="KW-0732">Signal</keyword>
<dbReference type="Pfam" id="PF17791">
    <property type="entry name" value="MG3"/>
    <property type="match status" value="1"/>
</dbReference>
<dbReference type="InterPro" id="IPR008930">
    <property type="entry name" value="Terpenoid_cyclase/PrenylTrfase"/>
</dbReference>
<dbReference type="SUPFAM" id="SSF48452">
    <property type="entry name" value="TPR-like"/>
    <property type="match status" value="1"/>
</dbReference>
<dbReference type="Gene3D" id="2.60.40.10">
    <property type="entry name" value="Immunoglobulins"/>
    <property type="match status" value="1"/>
</dbReference>
<dbReference type="Gene3D" id="1.50.10.20">
    <property type="match status" value="1"/>
</dbReference>
<proteinExistence type="inferred from homology"/>
<dbReference type="SUPFAM" id="SSF48239">
    <property type="entry name" value="Terpenoid cyclases/Protein prenyltransferases"/>
    <property type="match status" value="1"/>
</dbReference>
<evidence type="ECO:0000259" key="3">
    <source>
        <dbReference type="SMART" id="SM01359"/>
    </source>
</evidence>
<dbReference type="Pfam" id="PF17973">
    <property type="entry name" value="bMG10"/>
    <property type="match status" value="1"/>
</dbReference>
<dbReference type="EMBL" id="CP001322">
    <property type="protein sequence ID" value="ACL03282.1"/>
    <property type="molecule type" value="Genomic_DNA"/>
</dbReference>
<name>B8FAI6_DESAL</name>
<dbReference type="PANTHER" id="PTHR40094">
    <property type="entry name" value="ALPHA-2-MACROGLOBULIN HOMOLOG"/>
    <property type="match status" value="1"/>
</dbReference>
<dbReference type="SMART" id="SM01419">
    <property type="entry name" value="Thiol-ester_cl"/>
    <property type="match status" value="1"/>
</dbReference>
<comment type="similarity">
    <text evidence="1">Belongs to the protease inhibitor I39 (alpha-2-macroglobulin) family. Bacterial alpha-2-macroglobulin subfamily.</text>
</comment>
<dbReference type="InterPro" id="IPR013783">
    <property type="entry name" value="Ig-like_fold"/>
</dbReference>
<evidence type="ECO:0000259" key="4">
    <source>
        <dbReference type="SMART" id="SM01360"/>
    </source>
</evidence>
<organism evidence="5 6">
    <name type="scientific">Desulfatibacillum aliphaticivorans</name>
    <dbReference type="NCBI Taxonomy" id="218208"/>
    <lineage>
        <taxon>Bacteria</taxon>
        <taxon>Pseudomonadati</taxon>
        <taxon>Thermodesulfobacteriota</taxon>
        <taxon>Desulfobacteria</taxon>
        <taxon>Desulfobacterales</taxon>
        <taxon>Desulfatibacillaceae</taxon>
        <taxon>Desulfatibacillum</taxon>
    </lineage>
</organism>
<protein>
    <submittedName>
        <fullName evidence="5">Alpha-2-macroglobulin domain protein</fullName>
    </submittedName>
</protein>
<feature type="signal peptide" evidence="2">
    <location>
        <begin position="1"/>
        <end position="22"/>
    </location>
</feature>
<dbReference type="GO" id="GO:0004866">
    <property type="term" value="F:endopeptidase inhibitor activity"/>
    <property type="evidence" value="ECO:0007669"/>
    <property type="project" value="InterPro"/>
</dbReference>
<dbReference type="Proteomes" id="UP000000739">
    <property type="component" value="Chromosome"/>
</dbReference>
<dbReference type="InterPro" id="IPR041246">
    <property type="entry name" value="Bact_MG10"/>
</dbReference>
<dbReference type="Pfam" id="PF00207">
    <property type="entry name" value="A2M"/>
    <property type="match status" value="1"/>
</dbReference>
<dbReference type="Gene3D" id="1.25.40.10">
    <property type="entry name" value="Tetratricopeptide repeat domain"/>
    <property type="match status" value="1"/>
</dbReference>
<dbReference type="eggNOG" id="COG2373">
    <property type="taxonomic scope" value="Bacteria"/>
</dbReference>
<feature type="domain" description="Alpha-2-macroglobulin" evidence="4">
    <location>
        <begin position="1267"/>
        <end position="1357"/>
    </location>
</feature>
<dbReference type="Gene3D" id="2.60.40.1930">
    <property type="match status" value="1"/>
</dbReference>
<dbReference type="InterPro" id="IPR011990">
    <property type="entry name" value="TPR-like_helical_dom_sf"/>
</dbReference>
<keyword evidence="6" id="KW-1185">Reference proteome</keyword>
<dbReference type="HOGENOM" id="CLU_232069_0_0_7"/>
<gene>
    <name evidence="5" type="ordered locus">Dalk_1584</name>
</gene>
<dbReference type="Gene3D" id="2.20.130.20">
    <property type="match status" value="1"/>
</dbReference>
<dbReference type="SMART" id="SM01360">
    <property type="entry name" value="A2M"/>
    <property type="match status" value="1"/>
</dbReference>
<dbReference type="Pfam" id="PF07703">
    <property type="entry name" value="A2M_BRD"/>
    <property type="match status" value="1"/>
</dbReference>
<dbReference type="Pfam" id="PF01835">
    <property type="entry name" value="MG2"/>
    <property type="match status" value="1"/>
</dbReference>
<evidence type="ECO:0000256" key="2">
    <source>
        <dbReference type="SAM" id="SignalP"/>
    </source>
</evidence>
<feature type="domain" description="Alpha-2-macroglobulin bait region" evidence="3">
    <location>
        <begin position="1005"/>
        <end position="1146"/>
    </location>
</feature>
<dbReference type="InterPro" id="IPR051802">
    <property type="entry name" value="YfhM-like"/>
</dbReference>
<evidence type="ECO:0000313" key="5">
    <source>
        <dbReference type="EMBL" id="ACL03282.1"/>
    </source>
</evidence>
<reference evidence="5 6" key="1">
    <citation type="journal article" date="2012" name="Environ. Microbiol.">
        <title>The genome sequence of Desulfatibacillum alkenivorans AK-01: a blueprint for anaerobic alkane oxidation.</title>
        <authorList>
            <person name="Callaghan A.V."/>
            <person name="Morris B.E."/>
            <person name="Pereira I.A."/>
            <person name="McInerney M.J."/>
            <person name="Austin R.N."/>
            <person name="Groves J.T."/>
            <person name="Kukor J.J."/>
            <person name="Suflita J.M."/>
            <person name="Young L.Y."/>
            <person name="Zylstra G.J."/>
            <person name="Wawrik B."/>
        </authorList>
    </citation>
    <scope>NUCLEOTIDE SEQUENCE [LARGE SCALE GENOMIC DNA]</scope>
    <source>
        <strain evidence="5 6">AK-01</strain>
    </source>
</reference>
<dbReference type="InterPro" id="IPR011625">
    <property type="entry name" value="A2M_N_BRD"/>
</dbReference>
<dbReference type="SMART" id="SM01359">
    <property type="entry name" value="A2M_N_2"/>
    <property type="match status" value="1"/>
</dbReference>
<dbReference type="PANTHER" id="PTHR40094:SF1">
    <property type="entry name" value="UBIQUITIN DOMAIN-CONTAINING PROTEIN"/>
    <property type="match status" value="1"/>
</dbReference>
<feature type="chain" id="PRO_5002871484" evidence="2">
    <location>
        <begin position="23"/>
        <end position="2024"/>
    </location>
</feature>
<evidence type="ECO:0000256" key="1">
    <source>
        <dbReference type="ARBA" id="ARBA00010556"/>
    </source>
</evidence>